<dbReference type="InterPro" id="IPR011051">
    <property type="entry name" value="RmlC_Cupin_sf"/>
</dbReference>
<proteinExistence type="predicted"/>
<evidence type="ECO:0000313" key="2">
    <source>
        <dbReference type="EMBL" id="KRG70072.1"/>
    </source>
</evidence>
<name>A0A0R0CY77_9GAMM</name>
<protein>
    <recommendedName>
        <fullName evidence="1">Cupin type-2 domain-containing protein</fullName>
    </recommendedName>
</protein>
<dbReference type="EMBL" id="LDJL01000007">
    <property type="protein sequence ID" value="KRG70072.1"/>
    <property type="molecule type" value="Genomic_DNA"/>
</dbReference>
<dbReference type="STRING" id="344882.ABB29_07525"/>
<evidence type="ECO:0000259" key="1">
    <source>
        <dbReference type="Pfam" id="PF07883"/>
    </source>
</evidence>
<feature type="domain" description="Cupin type-2" evidence="1">
    <location>
        <begin position="40"/>
        <end position="89"/>
    </location>
</feature>
<dbReference type="AlphaFoldDB" id="A0A0R0CY77"/>
<dbReference type="InterPro" id="IPR014710">
    <property type="entry name" value="RmlC-like_jellyroll"/>
</dbReference>
<dbReference type="PATRIC" id="fig|344882.3.peg.2849"/>
<organism evidence="2 3">
    <name type="scientific">Pseudoxanthomonas dokdonensis</name>
    <dbReference type="NCBI Taxonomy" id="344882"/>
    <lineage>
        <taxon>Bacteria</taxon>
        <taxon>Pseudomonadati</taxon>
        <taxon>Pseudomonadota</taxon>
        <taxon>Gammaproteobacteria</taxon>
        <taxon>Lysobacterales</taxon>
        <taxon>Lysobacteraceae</taxon>
        <taxon>Pseudoxanthomonas</taxon>
    </lineage>
</organism>
<reference evidence="2 3" key="1">
    <citation type="submission" date="2015-05" db="EMBL/GenBank/DDBJ databases">
        <title>Genome sequencing and analysis of members of genus Stenotrophomonas.</title>
        <authorList>
            <person name="Patil P.P."/>
            <person name="Midha S."/>
            <person name="Patil P.B."/>
        </authorList>
    </citation>
    <scope>NUCLEOTIDE SEQUENCE [LARGE SCALE GENOMIC DNA]</scope>
    <source>
        <strain evidence="2 3">DSM 21858</strain>
    </source>
</reference>
<dbReference type="InterPro" id="IPR013096">
    <property type="entry name" value="Cupin_2"/>
</dbReference>
<gene>
    <name evidence="2" type="ORF">ABB29_07525</name>
</gene>
<dbReference type="RefSeq" id="WP_057658008.1">
    <property type="nucleotide sequence ID" value="NZ_LDJL01000007.1"/>
</dbReference>
<dbReference type="Proteomes" id="UP000052052">
    <property type="component" value="Unassembled WGS sequence"/>
</dbReference>
<dbReference type="Gene3D" id="2.60.120.10">
    <property type="entry name" value="Jelly Rolls"/>
    <property type="match status" value="1"/>
</dbReference>
<comment type="caution">
    <text evidence="2">The sequence shown here is derived from an EMBL/GenBank/DDBJ whole genome shotgun (WGS) entry which is preliminary data.</text>
</comment>
<accession>A0A0R0CY77</accession>
<dbReference type="Pfam" id="PF07883">
    <property type="entry name" value="Cupin_2"/>
    <property type="match status" value="1"/>
</dbReference>
<sequence>MTQKTYKKYQLNEHITMQVISYTEQLMIAKFWFTGPGFPTTHHHPNEETDVIVSGRFEAVNGEHRHLMYPGDATQVAANVEHNTICLSPTGEMISSWTPARQDLIEKYTELAD</sequence>
<keyword evidence="3" id="KW-1185">Reference proteome</keyword>
<dbReference type="SUPFAM" id="SSF51182">
    <property type="entry name" value="RmlC-like cupins"/>
    <property type="match status" value="1"/>
</dbReference>
<evidence type="ECO:0000313" key="3">
    <source>
        <dbReference type="Proteomes" id="UP000052052"/>
    </source>
</evidence>